<protein>
    <recommendedName>
        <fullName evidence="3">YCII-related domain-containing protein</fullName>
    </recommendedName>
</protein>
<dbReference type="Proteomes" id="UP001629249">
    <property type="component" value="Unassembled WGS sequence"/>
</dbReference>
<name>A0ABW8ZZ61_9BURK</name>
<reference evidence="1 2" key="1">
    <citation type="journal article" date="2024" name="Chem. Sci.">
        <title>Discovery of megapolipeptins by genome mining of a Burkholderiales bacteria collection.</title>
        <authorList>
            <person name="Paulo B.S."/>
            <person name="Recchia M.J.J."/>
            <person name="Lee S."/>
            <person name="Fergusson C.H."/>
            <person name="Romanowski S.B."/>
            <person name="Hernandez A."/>
            <person name="Krull N."/>
            <person name="Liu D.Y."/>
            <person name="Cavanagh H."/>
            <person name="Bos A."/>
            <person name="Gray C.A."/>
            <person name="Murphy B.T."/>
            <person name="Linington R.G."/>
            <person name="Eustaquio A.S."/>
        </authorList>
    </citation>
    <scope>NUCLEOTIDE SEQUENCE [LARGE SCALE GENOMIC DNA]</scope>
    <source>
        <strain evidence="1 2">RL16-012-BIC-B</strain>
    </source>
</reference>
<gene>
    <name evidence="1" type="ORF">PQR66_30805</name>
</gene>
<sequence>MPVLIACYYRSPLAAQQRLAIRDRYIEYILQHKESIAFAGAICDAQNQPTGMFVALKTDLGSDADDFIVGEPYNRASLFESVRIDRLMQFIPHSNESFLEEELQREKMRLGR</sequence>
<organism evidence="1 2">
    <name type="scientific">Paraburkholderia agricolaris</name>
    <dbReference type="NCBI Taxonomy" id="2152888"/>
    <lineage>
        <taxon>Bacteria</taxon>
        <taxon>Pseudomonadati</taxon>
        <taxon>Pseudomonadota</taxon>
        <taxon>Betaproteobacteria</taxon>
        <taxon>Burkholderiales</taxon>
        <taxon>Burkholderiaceae</taxon>
        <taxon>Paraburkholderia</taxon>
    </lineage>
</organism>
<accession>A0ABW8ZZ61</accession>
<dbReference type="Gene3D" id="3.30.70.1060">
    <property type="entry name" value="Dimeric alpha+beta barrel"/>
    <property type="match status" value="1"/>
</dbReference>
<dbReference type="RefSeq" id="WP_408332547.1">
    <property type="nucleotide sequence ID" value="NZ_JAQQFH010000030.1"/>
</dbReference>
<keyword evidence="2" id="KW-1185">Reference proteome</keyword>
<proteinExistence type="predicted"/>
<evidence type="ECO:0000313" key="2">
    <source>
        <dbReference type="Proteomes" id="UP001629249"/>
    </source>
</evidence>
<dbReference type="EMBL" id="JAQQFN010000028">
    <property type="protein sequence ID" value="MFL9887459.1"/>
    <property type="molecule type" value="Genomic_DNA"/>
</dbReference>
<evidence type="ECO:0000313" key="1">
    <source>
        <dbReference type="EMBL" id="MFL9887459.1"/>
    </source>
</evidence>
<comment type="caution">
    <text evidence="1">The sequence shown here is derived from an EMBL/GenBank/DDBJ whole genome shotgun (WGS) entry which is preliminary data.</text>
</comment>
<evidence type="ECO:0008006" key="3">
    <source>
        <dbReference type="Google" id="ProtNLM"/>
    </source>
</evidence>